<feature type="chain" id="PRO_5043359180" description="mannan endo-1,4-beta-mannosidase" evidence="9">
    <location>
        <begin position="19"/>
        <end position="411"/>
    </location>
</feature>
<comment type="catalytic activity">
    <reaction evidence="1">
        <text>Random hydrolysis of (1-&gt;4)-beta-D-mannosidic linkages in mannans, galactomannans and glucomannans.</text>
        <dbReference type="EC" id="3.2.1.78"/>
    </reaction>
</comment>
<dbReference type="InterPro" id="IPR001547">
    <property type="entry name" value="Glyco_hydro_5"/>
</dbReference>
<comment type="similarity">
    <text evidence="3">Belongs to the glycosyl hydrolase 5 (cellulase A) family.</text>
</comment>
<protein>
    <recommendedName>
        <fullName evidence="4">mannan endo-1,4-beta-mannosidase</fullName>
        <ecNumber evidence="4">3.2.1.78</ecNumber>
    </recommendedName>
</protein>
<evidence type="ECO:0000256" key="8">
    <source>
        <dbReference type="ARBA" id="ARBA00023295"/>
    </source>
</evidence>
<evidence type="ECO:0000259" key="10">
    <source>
        <dbReference type="Pfam" id="PF26410"/>
    </source>
</evidence>
<sequence length="411" mass="45775">MAAAVALLWLFLIQQGLMFKYCIVSASSSSCSGSIVRTQGTHFARNGRPVYLNGFNAYWMLMAAADASTAKNVTGAFRQASSVGMNVARTWAFNDGAGSYKPLQISPGVYDESVFRGLDFVISEAGRYGIYVILGLVNNYKELGGRPQYVEWAKERGQNVSEDDDFYTNAVVKGYYKNHVQVVVRRVNTITGVAYKDDPTIFAWELMNEPRSNDYSGALLQNWVSEMAAYLKSIDGCHMLEVGLEGFYGESKKDLNPNGLLFGTDFLTNNQVPQIDFATTHLYADQWYLLYITRSSEIEAYVDKFLGSHTQDSNTLLRKPLVMAEFGKSSKLPGYSLATRDGYFKKIYDSIYTSSQNGGPFCGGIFWQLMEPGMDNWGDGYQLVLEYTPSTAALISLQSHRLSTLSATHKE</sequence>
<accession>A0AAV0KS40</accession>
<keyword evidence="6 9" id="KW-0732">Signal</keyword>
<feature type="domain" description="Glycoside hydrolase family 5" evidence="10">
    <location>
        <begin position="35"/>
        <end position="368"/>
    </location>
</feature>
<dbReference type="PANTHER" id="PTHR31451:SF39">
    <property type="entry name" value="MANNAN ENDO-1,4-BETA-MANNOSIDASE 1"/>
    <property type="match status" value="1"/>
</dbReference>
<name>A0AAV0KS40_9ROSI</name>
<gene>
    <name evidence="11" type="ORF">LITE_LOCUS20165</name>
</gene>
<proteinExistence type="inferred from homology"/>
<evidence type="ECO:0000256" key="3">
    <source>
        <dbReference type="ARBA" id="ARBA00005641"/>
    </source>
</evidence>
<organism evidence="11 12">
    <name type="scientific">Linum tenue</name>
    <dbReference type="NCBI Taxonomy" id="586396"/>
    <lineage>
        <taxon>Eukaryota</taxon>
        <taxon>Viridiplantae</taxon>
        <taxon>Streptophyta</taxon>
        <taxon>Embryophyta</taxon>
        <taxon>Tracheophyta</taxon>
        <taxon>Spermatophyta</taxon>
        <taxon>Magnoliopsida</taxon>
        <taxon>eudicotyledons</taxon>
        <taxon>Gunneridae</taxon>
        <taxon>Pentapetalae</taxon>
        <taxon>rosids</taxon>
        <taxon>fabids</taxon>
        <taxon>Malpighiales</taxon>
        <taxon>Linaceae</taxon>
        <taxon>Linum</taxon>
    </lineage>
</organism>
<reference evidence="11" key="1">
    <citation type="submission" date="2022-08" db="EMBL/GenBank/DDBJ databases">
        <authorList>
            <person name="Gutierrez-Valencia J."/>
        </authorList>
    </citation>
    <scope>NUCLEOTIDE SEQUENCE</scope>
</reference>
<dbReference type="Proteomes" id="UP001154282">
    <property type="component" value="Unassembled WGS sequence"/>
</dbReference>
<feature type="signal peptide" evidence="9">
    <location>
        <begin position="1"/>
        <end position="18"/>
    </location>
</feature>
<dbReference type="PANTHER" id="PTHR31451">
    <property type="match status" value="1"/>
</dbReference>
<keyword evidence="12" id="KW-1185">Reference proteome</keyword>
<comment type="caution">
    <text evidence="11">The sequence shown here is derived from an EMBL/GenBank/DDBJ whole genome shotgun (WGS) entry which is preliminary data.</text>
</comment>
<dbReference type="InterPro" id="IPR017853">
    <property type="entry name" value="GH"/>
</dbReference>
<dbReference type="SUPFAM" id="SSF51445">
    <property type="entry name" value="(Trans)glycosidases"/>
    <property type="match status" value="1"/>
</dbReference>
<evidence type="ECO:0000256" key="1">
    <source>
        <dbReference type="ARBA" id="ARBA00001678"/>
    </source>
</evidence>
<evidence type="ECO:0000256" key="9">
    <source>
        <dbReference type="SAM" id="SignalP"/>
    </source>
</evidence>
<dbReference type="GO" id="GO:0016985">
    <property type="term" value="F:mannan endo-1,4-beta-mannosidase activity"/>
    <property type="evidence" value="ECO:0007669"/>
    <property type="project" value="UniProtKB-EC"/>
</dbReference>
<evidence type="ECO:0000256" key="7">
    <source>
        <dbReference type="ARBA" id="ARBA00022801"/>
    </source>
</evidence>
<evidence type="ECO:0000256" key="4">
    <source>
        <dbReference type="ARBA" id="ARBA00012706"/>
    </source>
</evidence>
<keyword evidence="7" id="KW-0378">Hydrolase</keyword>
<evidence type="ECO:0000256" key="2">
    <source>
        <dbReference type="ARBA" id="ARBA00004613"/>
    </source>
</evidence>
<keyword evidence="8" id="KW-0326">Glycosidase</keyword>
<dbReference type="EMBL" id="CAMGYJ010000005">
    <property type="protein sequence ID" value="CAI0424987.1"/>
    <property type="molecule type" value="Genomic_DNA"/>
</dbReference>
<dbReference type="Pfam" id="PF26410">
    <property type="entry name" value="GH5_mannosidase"/>
    <property type="match status" value="1"/>
</dbReference>
<dbReference type="InterPro" id="IPR045053">
    <property type="entry name" value="MAN-like"/>
</dbReference>
<evidence type="ECO:0000256" key="5">
    <source>
        <dbReference type="ARBA" id="ARBA00022525"/>
    </source>
</evidence>
<dbReference type="Gene3D" id="3.20.20.80">
    <property type="entry name" value="Glycosidases"/>
    <property type="match status" value="1"/>
</dbReference>
<dbReference type="AlphaFoldDB" id="A0AAV0KS40"/>
<dbReference type="EC" id="3.2.1.78" evidence="4"/>
<keyword evidence="5" id="KW-0964">Secreted</keyword>
<evidence type="ECO:0000313" key="11">
    <source>
        <dbReference type="EMBL" id="CAI0424987.1"/>
    </source>
</evidence>
<evidence type="ECO:0000256" key="6">
    <source>
        <dbReference type="ARBA" id="ARBA00022729"/>
    </source>
</evidence>
<comment type="subcellular location">
    <subcellularLocation>
        <location evidence="2">Secreted</location>
    </subcellularLocation>
</comment>
<dbReference type="GO" id="GO:0000272">
    <property type="term" value="P:polysaccharide catabolic process"/>
    <property type="evidence" value="ECO:0007669"/>
    <property type="project" value="InterPro"/>
</dbReference>
<evidence type="ECO:0000313" key="12">
    <source>
        <dbReference type="Proteomes" id="UP001154282"/>
    </source>
</evidence>
<dbReference type="FunFam" id="3.20.20.80:FF:000012">
    <property type="entry name" value="Mannan endo-1,4-beta-mannosidase 6"/>
    <property type="match status" value="1"/>
</dbReference>
<dbReference type="GO" id="GO:0005576">
    <property type="term" value="C:extracellular region"/>
    <property type="evidence" value="ECO:0007669"/>
    <property type="project" value="UniProtKB-SubCell"/>
</dbReference>